<evidence type="ECO:0000256" key="4">
    <source>
        <dbReference type="ARBA" id="ARBA00035297"/>
    </source>
</evidence>
<feature type="repeat" description="WD" evidence="5">
    <location>
        <begin position="188"/>
        <end position="229"/>
    </location>
</feature>
<dbReference type="PROSITE" id="PS50294">
    <property type="entry name" value="WD_REPEATS_REGION"/>
    <property type="match status" value="4"/>
</dbReference>
<dbReference type="PRINTS" id="PR00320">
    <property type="entry name" value="GPROTEINBRPT"/>
</dbReference>
<evidence type="ECO:0000256" key="3">
    <source>
        <dbReference type="ARBA" id="ARBA00022737"/>
    </source>
</evidence>
<dbReference type="InterPro" id="IPR036322">
    <property type="entry name" value="WD40_repeat_dom_sf"/>
</dbReference>
<keyword evidence="3" id="KW-0677">Repeat</keyword>
<dbReference type="SMART" id="SM00320">
    <property type="entry name" value="WD40"/>
    <property type="match status" value="7"/>
</dbReference>
<dbReference type="InterPro" id="IPR036397">
    <property type="entry name" value="RNaseH_sf"/>
</dbReference>
<dbReference type="SUPFAM" id="SSF50978">
    <property type="entry name" value="WD40 repeat-like"/>
    <property type="match status" value="1"/>
</dbReference>
<evidence type="ECO:0000256" key="5">
    <source>
        <dbReference type="PROSITE-ProRule" id="PRU00221"/>
    </source>
</evidence>
<keyword evidence="8" id="KW-1185">Reference proteome</keyword>
<organism evidence="7 8">
    <name type="scientific">Cordylochernes scorpioides</name>
    <dbReference type="NCBI Taxonomy" id="51811"/>
    <lineage>
        <taxon>Eukaryota</taxon>
        <taxon>Metazoa</taxon>
        <taxon>Ecdysozoa</taxon>
        <taxon>Arthropoda</taxon>
        <taxon>Chelicerata</taxon>
        <taxon>Arachnida</taxon>
        <taxon>Pseudoscorpiones</taxon>
        <taxon>Cheliferoidea</taxon>
        <taxon>Chernetidae</taxon>
        <taxon>Cordylochernes</taxon>
    </lineage>
</organism>
<dbReference type="EMBL" id="CP092867">
    <property type="protein sequence ID" value="UYV67603.1"/>
    <property type="molecule type" value="Genomic_DNA"/>
</dbReference>
<feature type="repeat" description="WD" evidence="5">
    <location>
        <begin position="229"/>
        <end position="269"/>
    </location>
</feature>
<evidence type="ECO:0000256" key="2">
    <source>
        <dbReference type="ARBA" id="ARBA00022574"/>
    </source>
</evidence>
<evidence type="ECO:0000256" key="1">
    <source>
        <dbReference type="ARBA" id="ARBA00007253"/>
    </source>
</evidence>
<feature type="region of interest" description="Disordered" evidence="6">
    <location>
        <begin position="328"/>
        <end position="359"/>
    </location>
</feature>
<name>A0ABY6KIL8_9ARAC</name>
<evidence type="ECO:0000313" key="7">
    <source>
        <dbReference type="EMBL" id="UYV67603.1"/>
    </source>
</evidence>
<gene>
    <name evidence="7" type="ORF">LAZ67_5001351</name>
</gene>
<sequence>MDENLQLKAVLRGHNGWVTQISTNIKCPDKILSCSRDRTLLIWQLTRDETNYGLPLKRLKGHNHFVSDCIMSSDGQYALSGSWDKSLRLWDLTTGKSTRRFAEHTKDVLSVAFSADNRQIVSGSRDKTIKLWNTLAQCKYTIVEDGHTDWISCVRFSPNNIDPLIVSSGWDKQVKIWNLTNCKLRTNHSGHQGYLNGITISPDGSLCASGGKDCKAMLWDLNEKKHLYTLDHNEVINSLCFSPNRYWLAVASGPTIKLWDLESKNVVEELCPDVVSSFDSQQQPDCISIAWSADGQTLFSGYTDNNIRVWQSLDHDGKSRKYYWPRGMAGSKKGSAETARSPEEDTVGEGPVDSSCCPEADSSVEVDTECDIGSTIRSDKLWLLWHKCGRVDGPEKGCQRSLPDLAGSRPLMRRILLMLSFVERCLLAGVFSLSLWVGRWPTDIGVAVRPLLREVFSSCEVPLDLQAWLFGVGLHPEAVKLTSVTKATIYKYHLGLEIKLVKPLGGFTTDEPSPPTIFRPTQKSNPSCGWEKQHKCLLQWEASNKESGPKCQNKFSNIAKTCLRPIIQNDVLFLYPSDSRSVWLHQDKATTHTSHSTRQYLDKKMDETRILYIPFKHFPAKDLAPMDFCAFGLLKTALRSRKPKTLDVYGKLLRTVGMVLIKIF</sequence>
<evidence type="ECO:0000256" key="6">
    <source>
        <dbReference type="SAM" id="MobiDB-lite"/>
    </source>
</evidence>
<dbReference type="InterPro" id="IPR019775">
    <property type="entry name" value="WD40_repeat_CS"/>
</dbReference>
<feature type="repeat" description="WD" evidence="5">
    <location>
        <begin position="144"/>
        <end position="187"/>
    </location>
</feature>
<feature type="repeat" description="WD" evidence="5">
    <location>
        <begin position="288"/>
        <end position="311"/>
    </location>
</feature>
<dbReference type="Gene3D" id="2.130.10.10">
    <property type="entry name" value="YVTN repeat-like/Quinoprotein amine dehydrogenase"/>
    <property type="match status" value="1"/>
</dbReference>
<feature type="repeat" description="WD" evidence="5">
    <location>
        <begin position="101"/>
        <end position="133"/>
    </location>
</feature>
<dbReference type="Proteomes" id="UP001235939">
    <property type="component" value="Chromosome 05"/>
</dbReference>
<dbReference type="PANTHER" id="PTHR19868">
    <property type="entry name" value="RECEPTOR FOR ACTIVATED PROTEIN KINASE C RACK1"/>
    <property type="match status" value="1"/>
</dbReference>
<feature type="repeat" description="WD" evidence="5">
    <location>
        <begin position="11"/>
        <end position="53"/>
    </location>
</feature>
<evidence type="ECO:0000313" key="8">
    <source>
        <dbReference type="Proteomes" id="UP001235939"/>
    </source>
</evidence>
<dbReference type="Gene3D" id="3.30.420.10">
    <property type="entry name" value="Ribonuclease H-like superfamily/Ribonuclease H"/>
    <property type="match status" value="1"/>
</dbReference>
<proteinExistence type="inferred from homology"/>
<dbReference type="PROSITE" id="PS00678">
    <property type="entry name" value="WD_REPEATS_1"/>
    <property type="match status" value="3"/>
</dbReference>
<dbReference type="Pfam" id="PF00400">
    <property type="entry name" value="WD40"/>
    <property type="match status" value="7"/>
</dbReference>
<accession>A0ABY6KIL8</accession>
<keyword evidence="2 5" id="KW-0853">WD repeat</keyword>
<feature type="repeat" description="WD" evidence="5">
    <location>
        <begin position="59"/>
        <end position="100"/>
    </location>
</feature>
<dbReference type="CDD" id="cd00200">
    <property type="entry name" value="WD40"/>
    <property type="match status" value="1"/>
</dbReference>
<reference evidence="7 8" key="1">
    <citation type="submission" date="2022-01" db="EMBL/GenBank/DDBJ databases">
        <title>A chromosomal length assembly of Cordylochernes scorpioides.</title>
        <authorList>
            <person name="Zeh D."/>
            <person name="Zeh J."/>
        </authorList>
    </citation>
    <scope>NUCLEOTIDE SEQUENCE [LARGE SCALE GENOMIC DNA]</scope>
    <source>
        <strain evidence="7">IN4F17</strain>
        <tissue evidence="7">Whole Body</tissue>
    </source>
</reference>
<dbReference type="InterPro" id="IPR020472">
    <property type="entry name" value="WD40_PAC1"/>
</dbReference>
<dbReference type="PROSITE" id="PS50082">
    <property type="entry name" value="WD_REPEATS_2"/>
    <property type="match status" value="7"/>
</dbReference>
<dbReference type="InterPro" id="IPR015943">
    <property type="entry name" value="WD40/YVTN_repeat-like_dom_sf"/>
</dbReference>
<dbReference type="InterPro" id="IPR001680">
    <property type="entry name" value="WD40_rpt"/>
</dbReference>
<dbReference type="InterPro" id="IPR045223">
    <property type="entry name" value="RACK1-like"/>
</dbReference>
<comment type="similarity">
    <text evidence="1">Belongs to the WD repeat G protein beta family. Ribosomal protein RACK1 subfamily.</text>
</comment>
<protein>
    <recommendedName>
        <fullName evidence="4">Small ribosomal subunit protein RACK1</fullName>
    </recommendedName>
</protein>